<evidence type="ECO:0000313" key="2">
    <source>
        <dbReference type="Proteomes" id="UP000827872"/>
    </source>
</evidence>
<name>A0ACB8F796_9SAUR</name>
<organism evidence="1 2">
    <name type="scientific">Sphaerodactylus townsendi</name>
    <dbReference type="NCBI Taxonomy" id="933632"/>
    <lineage>
        <taxon>Eukaryota</taxon>
        <taxon>Metazoa</taxon>
        <taxon>Chordata</taxon>
        <taxon>Craniata</taxon>
        <taxon>Vertebrata</taxon>
        <taxon>Euteleostomi</taxon>
        <taxon>Lepidosauria</taxon>
        <taxon>Squamata</taxon>
        <taxon>Bifurcata</taxon>
        <taxon>Gekkota</taxon>
        <taxon>Sphaerodactylidae</taxon>
        <taxon>Sphaerodactylus</taxon>
    </lineage>
</organism>
<accession>A0ACB8F796</accession>
<dbReference type="Proteomes" id="UP000827872">
    <property type="component" value="Linkage Group LG08"/>
</dbReference>
<reference evidence="1" key="1">
    <citation type="submission" date="2021-08" db="EMBL/GenBank/DDBJ databases">
        <title>The first chromosome-level gecko genome reveals the dynamic sex chromosomes of Neotropical dwarf geckos (Sphaerodactylidae: Sphaerodactylus).</title>
        <authorList>
            <person name="Pinto B.J."/>
            <person name="Keating S.E."/>
            <person name="Gamble T."/>
        </authorList>
    </citation>
    <scope>NUCLEOTIDE SEQUENCE</scope>
    <source>
        <strain evidence="1">TG3544</strain>
    </source>
</reference>
<gene>
    <name evidence="1" type="ORF">K3G42_003782</name>
</gene>
<comment type="caution">
    <text evidence="1">The sequence shown here is derived from an EMBL/GenBank/DDBJ whole genome shotgun (WGS) entry which is preliminary data.</text>
</comment>
<keyword evidence="2" id="KW-1185">Reference proteome</keyword>
<protein>
    <submittedName>
        <fullName evidence="1">Uncharacterized protein</fullName>
    </submittedName>
</protein>
<dbReference type="EMBL" id="CM037621">
    <property type="protein sequence ID" value="KAH8001282.1"/>
    <property type="molecule type" value="Genomic_DNA"/>
</dbReference>
<sequence>MRKDSYVTQHHQHLPQQRPCQAKGYVPDATCSTTTPSQTEVIVVPLHPVHPDRGQEAGSGTPPPPLVPFRQSSACPETSSASLHLTFPTLDDFIPPHLQKGPQHNQTSSASGTGPHLRPQLPSLSPSPSLISPAAVTEPESMGVAMHTVSLATRWPDCSAKFMCPDYMTFLISILNFEREAPCQQHDN</sequence>
<evidence type="ECO:0000313" key="1">
    <source>
        <dbReference type="EMBL" id="KAH8001282.1"/>
    </source>
</evidence>
<proteinExistence type="predicted"/>